<accession>E3M0F8</accession>
<dbReference type="PANTHER" id="PTHR46611">
    <property type="entry name" value="SERPENTINE RECEPTOR, CLASS X-RELATED"/>
    <property type="match status" value="1"/>
</dbReference>
<dbReference type="EMBL" id="DS268420">
    <property type="protein sequence ID" value="EFO87759.1"/>
    <property type="molecule type" value="Genomic_DNA"/>
</dbReference>
<keyword evidence="1" id="KW-0472">Membrane</keyword>
<sequence length="628" mass="72218">MNQIPSSTTEKTPIRDQIIEEVPGFSQQFFISAISFCFITSFLGTICNVFLLIKFATRSEKSNGFQKICLIKTIPNIIVCISFLLWAIPLTAFGYTYDEVAYWINSLVGGMAGTWAYLLTPILQVSMSCNRFYVLYFPFGMKPVKKLPMTSLAIVFAIISVTIVTMFTMPKGCGYVYDPEYFQWIPEDDECAANFANGIMFAIFAITLVSNSFNVATAARLLFSKMVGMTKKDSSRRRRRWMIMFLQSVMTDCLHLVDIINATYIYKFNDELWFQFIFLTMSFILIYTLDGFVILIFNQHFLPKICRKNGKQMSVMVVTSRISFLWVHFTIKIIQFQASLIGCSTNLYFVFKSLVRKSSSNGFQNICMVKTINNSIICITFLFWVFPITLSSYTYSELNYTANRILSGISAMWAYILNSFLQVCLACNRFYGLFFPFGIVIWKTVPMTKLALAITITFTTILSIMTLPAGCGYVYDPSFFLWRPEDHECSKRISVIFPYVILGTTITTNLFNIAIGVRLIVRKISGIREEQAKERRKRWMIMFIQSVIQDCLQLFDTINSYYIVLLSEKVWFQFIFVTFSLLFIATLDGLVMFACHTDIHPKWIKKFKAKSRKATLVPVTFSGHSLNN</sequence>
<feature type="transmembrane region" description="Helical" evidence="1">
    <location>
        <begin position="149"/>
        <end position="169"/>
    </location>
</feature>
<feature type="transmembrane region" description="Helical" evidence="1">
    <location>
        <begin position="413"/>
        <end position="438"/>
    </location>
</feature>
<feature type="transmembrane region" description="Helical" evidence="1">
    <location>
        <begin position="542"/>
        <end position="564"/>
    </location>
</feature>
<feature type="transmembrane region" description="Helical" evidence="1">
    <location>
        <begin position="199"/>
        <end position="223"/>
    </location>
</feature>
<proteinExistence type="predicted"/>
<evidence type="ECO:0000313" key="4">
    <source>
        <dbReference type="Proteomes" id="UP000008281"/>
    </source>
</evidence>
<evidence type="ECO:0000259" key="2">
    <source>
        <dbReference type="Pfam" id="PF10328"/>
    </source>
</evidence>
<feature type="transmembrane region" description="Helical" evidence="1">
    <location>
        <begin position="29"/>
        <end position="53"/>
    </location>
</feature>
<dbReference type="HOGENOM" id="CLU_029732_0_0_1"/>
<feature type="transmembrane region" description="Helical" evidence="1">
    <location>
        <begin position="450"/>
        <end position="475"/>
    </location>
</feature>
<evidence type="ECO:0000313" key="3">
    <source>
        <dbReference type="EMBL" id="EFO87759.1"/>
    </source>
</evidence>
<keyword evidence="1" id="KW-0812">Transmembrane</keyword>
<dbReference type="AlphaFoldDB" id="E3M0F8"/>
<feature type="domain" description="7TM GPCR serpentine receptor class x (Srx)" evidence="2">
    <location>
        <begin position="38"/>
        <end position="298"/>
    </location>
</feature>
<evidence type="ECO:0000256" key="1">
    <source>
        <dbReference type="SAM" id="Phobius"/>
    </source>
</evidence>
<keyword evidence="4" id="KW-1185">Reference proteome</keyword>
<protein>
    <submittedName>
        <fullName evidence="3">CRE-SRX-128 protein</fullName>
    </submittedName>
</protein>
<dbReference type="Gene3D" id="1.20.1070.10">
    <property type="entry name" value="Rhodopsin 7-helix transmembrane proteins"/>
    <property type="match status" value="1"/>
</dbReference>
<name>E3M0F8_CAERE</name>
<organism evidence="4">
    <name type="scientific">Caenorhabditis remanei</name>
    <name type="common">Caenorhabditis vulgaris</name>
    <dbReference type="NCBI Taxonomy" id="31234"/>
    <lineage>
        <taxon>Eukaryota</taxon>
        <taxon>Metazoa</taxon>
        <taxon>Ecdysozoa</taxon>
        <taxon>Nematoda</taxon>
        <taxon>Chromadorea</taxon>
        <taxon>Rhabditida</taxon>
        <taxon>Rhabditina</taxon>
        <taxon>Rhabditomorpha</taxon>
        <taxon>Rhabditoidea</taxon>
        <taxon>Rhabditidae</taxon>
        <taxon>Peloderinae</taxon>
        <taxon>Caenorhabditis</taxon>
    </lineage>
</organism>
<dbReference type="Proteomes" id="UP000008281">
    <property type="component" value="Unassembled WGS sequence"/>
</dbReference>
<feature type="transmembrane region" description="Helical" evidence="1">
    <location>
        <begin position="74"/>
        <end position="95"/>
    </location>
</feature>
<keyword evidence="1" id="KW-1133">Transmembrane helix</keyword>
<dbReference type="STRING" id="31234.E3M0F8"/>
<feature type="transmembrane region" description="Helical" evidence="1">
    <location>
        <begin position="372"/>
        <end position="393"/>
    </location>
</feature>
<reference evidence="3" key="1">
    <citation type="submission" date="2007-07" db="EMBL/GenBank/DDBJ databases">
        <title>PCAP assembly of the Caenorhabditis remanei genome.</title>
        <authorList>
            <consortium name="The Caenorhabditis remanei Sequencing Consortium"/>
            <person name="Wilson R.K."/>
        </authorList>
    </citation>
    <scope>NUCLEOTIDE SEQUENCE [LARGE SCALE GENOMIC DNA]</scope>
    <source>
        <strain evidence="3">PB4641</strain>
    </source>
</reference>
<gene>
    <name evidence="3" type="primary">Cre-srx-128</name>
    <name evidence="3" type="ORF">CRE_05416</name>
</gene>
<dbReference type="InterPro" id="IPR019430">
    <property type="entry name" value="7TM_GPCR_serpentine_rcpt_Srx"/>
</dbReference>
<dbReference type="InParanoid" id="E3M0F8"/>
<dbReference type="OrthoDB" id="5828643at2759"/>
<feature type="transmembrane region" description="Helical" evidence="1">
    <location>
        <begin position="272"/>
        <end position="297"/>
    </location>
</feature>
<dbReference type="PANTHER" id="PTHR46611:SF1">
    <property type="entry name" value="7TM GPCR SERPENTINE RECEPTOR CLASS X (SRX) DOMAIN-CONTAINING PROTEIN"/>
    <property type="match status" value="1"/>
</dbReference>
<dbReference type="OMA" id="FANGIMF"/>
<feature type="domain" description="7TM GPCR serpentine receptor class x (Srx)" evidence="2">
    <location>
        <begin position="336"/>
        <end position="596"/>
    </location>
</feature>
<feature type="transmembrane region" description="Helical" evidence="1">
    <location>
        <begin position="495"/>
        <end position="521"/>
    </location>
</feature>
<dbReference type="eggNOG" id="ENOG502RB7F">
    <property type="taxonomic scope" value="Eukaryota"/>
</dbReference>
<dbReference type="Pfam" id="PF10328">
    <property type="entry name" value="7TM_GPCR_Srx"/>
    <property type="match status" value="2"/>
</dbReference>
<feature type="transmembrane region" description="Helical" evidence="1">
    <location>
        <begin position="570"/>
        <end position="595"/>
    </location>
</feature>
<feature type="transmembrane region" description="Helical" evidence="1">
    <location>
        <begin position="244"/>
        <end position="266"/>
    </location>
</feature>